<dbReference type="GO" id="GO:0005506">
    <property type="term" value="F:iron ion binding"/>
    <property type="evidence" value="ECO:0007669"/>
    <property type="project" value="InterPro"/>
</dbReference>
<keyword evidence="2" id="KW-1133">Transmembrane helix</keyword>
<dbReference type="Proteomes" id="UP000887229">
    <property type="component" value="Unassembled WGS sequence"/>
</dbReference>
<comment type="caution">
    <text evidence="4">The sequence shown here is derived from an EMBL/GenBank/DDBJ whole genome shotgun (WGS) entry which is preliminary data.</text>
</comment>
<evidence type="ECO:0000313" key="5">
    <source>
        <dbReference type="Proteomes" id="UP000887229"/>
    </source>
</evidence>
<keyword evidence="2" id="KW-0472">Membrane</keyword>
<feature type="domain" description="Fatty acid hydroxylase" evidence="3">
    <location>
        <begin position="196"/>
        <end position="327"/>
    </location>
</feature>
<dbReference type="OrthoDB" id="1658724at2759"/>
<feature type="transmembrane region" description="Helical" evidence="2">
    <location>
        <begin position="103"/>
        <end position="122"/>
    </location>
</feature>
<sequence length="332" mass="37596">MLSQAQTIRAVLAPVLLTSLLFPLLYQPFLDSTWSTLRYTSLYNWSTFETIWTVFCYAAIEVSMTIVFLRHPEWRLSPSSSPSSKPRPKPKGMRRPSRRIGEILLYIAPLLTMDLTMIKKFADVPLADILSSGNYNAHTHLAPPDDHHLLATNASLPSKSFLLPTLHNFTASSPLQLVRALPPDAPSSRLLATELIASFLIYDALFFAFHLSLHQIRPLRRWHAPHHAHDTGIHPQVTNQLSLFERLGLVLLANFSLNMIGSHVLTRTLFVPVFVWLLVEIHSGMDLPWGYDKVLPQGWAGGARTHMKHHAGGGGGLEPFFCWWDRLWEMCR</sequence>
<dbReference type="RefSeq" id="XP_046115027.1">
    <property type="nucleotide sequence ID" value="XM_046262444.1"/>
</dbReference>
<evidence type="ECO:0000256" key="2">
    <source>
        <dbReference type="SAM" id="Phobius"/>
    </source>
</evidence>
<feature type="transmembrane region" description="Helical" evidence="2">
    <location>
        <begin position="195"/>
        <end position="213"/>
    </location>
</feature>
<name>A0A9P7ZGM9_9HYPO</name>
<dbReference type="GO" id="GO:0016491">
    <property type="term" value="F:oxidoreductase activity"/>
    <property type="evidence" value="ECO:0007669"/>
    <property type="project" value="InterPro"/>
</dbReference>
<evidence type="ECO:0000256" key="1">
    <source>
        <dbReference type="SAM" id="MobiDB-lite"/>
    </source>
</evidence>
<gene>
    <name evidence="4" type="ORF">F5Z01DRAFT_639507</name>
</gene>
<accession>A0A9P7ZGM9</accession>
<protein>
    <recommendedName>
        <fullName evidence="3">Fatty acid hydroxylase domain-containing protein</fullName>
    </recommendedName>
</protein>
<dbReference type="InterPro" id="IPR006694">
    <property type="entry name" value="Fatty_acid_hydroxylase"/>
</dbReference>
<feature type="transmembrane region" description="Helical" evidence="2">
    <location>
        <begin position="50"/>
        <end position="69"/>
    </location>
</feature>
<keyword evidence="2" id="KW-0812">Transmembrane</keyword>
<organism evidence="4 5">
    <name type="scientific">Emericellopsis atlantica</name>
    <dbReference type="NCBI Taxonomy" id="2614577"/>
    <lineage>
        <taxon>Eukaryota</taxon>
        <taxon>Fungi</taxon>
        <taxon>Dikarya</taxon>
        <taxon>Ascomycota</taxon>
        <taxon>Pezizomycotina</taxon>
        <taxon>Sordariomycetes</taxon>
        <taxon>Hypocreomycetidae</taxon>
        <taxon>Hypocreales</taxon>
        <taxon>Bionectriaceae</taxon>
        <taxon>Emericellopsis</taxon>
    </lineage>
</organism>
<dbReference type="EMBL" id="MU251270">
    <property type="protein sequence ID" value="KAG9251103.1"/>
    <property type="molecule type" value="Genomic_DNA"/>
</dbReference>
<dbReference type="Pfam" id="PF04116">
    <property type="entry name" value="FA_hydroxylase"/>
    <property type="match status" value="1"/>
</dbReference>
<dbReference type="GO" id="GO:0008610">
    <property type="term" value="P:lipid biosynthetic process"/>
    <property type="evidence" value="ECO:0007669"/>
    <property type="project" value="InterPro"/>
</dbReference>
<feature type="compositionally biased region" description="Basic residues" evidence="1">
    <location>
        <begin position="86"/>
        <end position="95"/>
    </location>
</feature>
<dbReference type="GeneID" id="70293347"/>
<reference evidence="4" key="1">
    <citation type="journal article" date="2021" name="IMA Fungus">
        <title>Genomic characterization of three marine fungi, including Emericellopsis atlantica sp. nov. with signatures of a generalist lifestyle and marine biomass degradation.</title>
        <authorList>
            <person name="Hagestad O.C."/>
            <person name="Hou L."/>
            <person name="Andersen J.H."/>
            <person name="Hansen E.H."/>
            <person name="Altermark B."/>
            <person name="Li C."/>
            <person name="Kuhnert E."/>
            <person name="Cox R.J."/>
            <person name="Crous P.W."/>
            <person name="Spatafora J.W."/>
            <person name="Lail K."/>
            <person name="Amirebrahimi M."/>
            <person name="Lipzen A."/>
            <person name="Pangilinan J."/>
            <person name="Andreopoulos W."/>
            <person name="Hayes R.D."/>
            <person name="Ng V."/>
            <person name="Grigoriev I.V."/>
            <person name="Jackson S.A."/>
            <person name="Sutton T.D.S."/>
            <person name="Dobson A.D.W."/>
            <person name="Rama T."/>
        </authorList>
    </citation>
    <scope>NUCLEOTIDE SEQUENCE</scope>
    <source>
        <strain evidence="4">TS7</strain>
    </source>
</reference>
<dbReference type="AlphaFoldDB" id="A0A9P7ZGM9"/>
<proteinExistence type="predicted"/>
<feature type="region of interest" description="Disordered" evidence="1">
    <location>
        <begin position="76"/>
        <end position="95"/>
    </location>
</feature>
<feature type="transmembrane region" description="Helical" evidence="2">
    <location>
        <begin position="12"/>
        <end position="30"/>
    </location>
</feature>
<evidence type="ECO:0000313" key="4">
    <source>
        <dbReference type="EMBL" id="KAG9251103.1"/>
    </source>
</evidence>
<evidence type="ECO:0000259" key="3">
    <source>
        <dbReference type="Pfam" id="PF04116"/>
    </source>
</evidence>
<keyword evidence="5" id="KW-1185">Reference proteome</keyword>